<accession>A0A4R5N942</accession>
<keyword evidence="1" id="KW-0472">Membrane</keyword>
<evidence type="ECO:0000313" key="2">
    <source>
        <dbReference type="EMBL" id="TDG68456.1"/>
    </source>
</evidence>
<dbReference type="AlphaFoldDB" id="A0A4R5N942"/>
<gene>
    <name evidence="2" type="ORF">C5L23_000058</name>
</gene>
<dbReference type="EMBL" id="PUFI01000013">
    <property type="protein sequence ID" value="TDG68456.1"/>
    <property type="molecule type" value="Genomic_DNA"/>
</dbReference>
<organism evidence="2 3">
    <name type="scientific">Leuconostoc fallax</name>
    <dbReference type="NCBI Taxonomy" id="1251"/>
    <lineage>
        <taxon>Bacteria</taxon>
        <taxon>Bacillati</taxon>
        <taxon>Bacillota</taxon>
        <taxon>Bacilli</taxon>
        <taxon>Lactobacillales</taxon>
        <taxon>Lactobacillaceae</taxon>
        <taxon>Leuconostoc</taxon>
    </lineage>
</organism>
<evidence type="ECO:0000256" key="1">
    <source>
        <dbReference type="SAM" id="Phobius"/>
    </source>
</evidence>
<evidence type="ECO:0000313" key="3">
    <source>
        <dbReference type="Proteomes" id="UP000295681"/>
    </source>
</evidence>
<reference evidence="2 3" key="1">
    <citation type="journal article" date="2019" name="Appl. Microbiol. Biotechnol.">
        <title>Uncovering carbohydrate metabolism through a genotype-phenotype association study of 56 lactic acid bacteria genomes.</title>
        <authorList>
            <person name="Buron-Moles G."/>
            <person name="Chailyan A."/>
            <person name="Dolejs I."/>
            <person name="Forster J."/>
            <person name="Miks M.H."/>
        </authorList>
    </citation>
    <scope>NUCLEOTIDE SEQUENCE [LARGE SCALE GENOMIC DNA]</scope>
    <source>
        <strain evidence="2 3">ATCC 700006</strain>
    </source>
</reference>
<comment type="caution">
    <text evidence="2">The sequence shown here is derived from an EMBL/GenBank/DDBJ whole genome shotgun (WGS) entry which is preliminary data.</text>
</comment>
<name>A0A4R5N942_9LACO</name>
<keyword evidence="1" id="KW-1133">Transmembrane helix</keyword>
<feature type="transmembrane region" description="Helical" evidence="1">
    <location>
        <begin position="20"/>
        <end position="43"/>
    </location>
</feature>
<protein>
    <submittedName>
        <fullName evidence="2">Uncharacterized protein</fullName>
    </submittedName>
</protein>
<keyword evidence="3" id="KW-1185">Reference proteome</keyword>
<dbReference type="Proteomes" id="UP000295681">
    <property type="component" value="Unassembled WGS sequence"/>
</dbReference>
<keyword evidence="1" id="KW-0812">Transmembrane</keyword>
<sequence length="57" mass="6987">MLGVFLARIGLNFVSEESFFYGWYDAVQSATVIFLFYILYFYLRRSKKWISKHNRMY</sequence>
<proteinExistence type="predicted"/>